<evidence type="ECO:0000313" key="2">
    <source>
        <dbReference type="EMBL" id="PLR06438.1"/>
    </source>
</evidence>
<evidence type="ECO:0000313" key="3">
    <source>
        <dbReference type="Proteomes" id="UP000234483"/>
    </source>
</evidence>
<protein>
    <submittedName>
        <fullName evidence="2">Uncharacterized protein</fullName>
    </submittedName>
</protein>
<reference evidence="1 4" key="2">
    <citation type="submission" date="2018-01" db="EMBL/GenBank/DDBJ databases">
        <title>Complete genome sequence of Caulobacter flavus RHGG3.</title>
        <authorList>
            <person name="Yang E."/>
        </authorList>
    </citation>
    <scope>NUCLEOTIDE SEQUENCE [LARGE SCALE GENOMIC DNA]</scope>
    <source>
        <strain evidence="1 4">RHGG3</strain>
    </source>
</reference>
<keyword evidence="4" id="KW-1185">Reference proteome</keyword>
<dbReference type="AlphaFoldDB" id="A0A2N5CL26"/>
<dbReference type="EMBL" id="PJRQ01000052">
    <property type="protein sequence ID" value="PLR06438.1"/>
    <property type="molecule type" value="Genomic_DNA"/>
</dbReference>
<dbReference type="Proteomes" id="UP000281192">
    <property type="component" value="Chromosome"/>
</dbReference>
<gene>
    <name evidence="1" type="ORF">C1707_19540</name>
    <name evidence="2" type="ORF">CFHF_24910</name>
</gene>
<evidence type="ECO:0000313" key="4">
    <source>
        <dbReference type="Proteomes" id="UP000281192"/>
    </source>
</evidence>
<dbReference type="EMBL" id="CP026100">
    <property type="protein sequence ID" value="AYV48278.1"/>
    <property type="molecule type" value="Genomic_DNA"/>
</dbReference>
<dbReference type="KEGG" id="cfh:C1707_19540"/>
<dbReference type="OrthoDB" id="7567395at2"/>
<sequence>MTNVALEPPALFDETTEAMDTLATWLEHFPGGICTHWPHPNSPAALTSFPTVEAWRQALNALDLDPTCFAPAVVRIKYRRAQKLYLLAWADADVILAAEMVAFTALELALNDRFGLLIKGLSPPPKKKKEPSATGMIATPLLSDLLDHLVTHQGIRELDFPTARIGGGRVVNRLRKIGPLADRPTLTEMRNRHAHGSPIEGGPLSGLLHVIRDLIHYCYA</sequence>
<dbReference type="Proteomes" id="UP000234483">
    <property type="component" value="Unassembled WGS sequence"/>
</dbReference>
<proteinExistence type="predicted"/>
<evidence type="ECO:0000313" key="1">
    <source>
        <dbReference type="EMBL" id="AYV48278.1"/>
    </source>
</evidence>
<organism evidence="2 3">
    <name type="scientific">Caulobacter flavus</name>
    <dbReference type="NCBI Taxonomy" id="1679497"/>
    <lineage>
        <taxon>Bacteria</taxon>
        <taxon>Pseudomonadati</taxon>
        <taxon>Pseudomonadota</taxon>
        <taxon>Alphaproteobacteria</taxon>
        <taxon>Caulobacterales</taxon>
        <taxon>Caulobacteraceae</taxon>
        <taxon>Caulobacter</taxon>
    </lineage>
</organism>
<dbReference type="RefSeq" id="WP_101715617.1">
    <property type="nucleotide sequence ID" value="NZ_CP026100.1"/>
</dbReference>
<accession>A0A2N5CL26</accession>
<reference evidence="2 3" key="1">
    <citation type="submission" date="2017-12" db="EMBL/GenBank/DDBJ databases">
        <title>The genome sequence of Caulobacter flavus CGMCC1 15093.</title>
        <authorList>
            <person name="Gao J."/>
            <person name="Mao X."/>
            <person name="Sun J."/>
        </authorList>
    </citation>
    <scope>NUCLEOTIDE SEQUENCE [LARGE SCALE GENOMIC DNA]</scope>
    <source>
        <strain evidence="2 3">CGMCC1 15093</strain>
    </source>
</reference>
<name>A0A2N5CL26_9CAUL</name>